<dbReference type="PROSITE" id="PS50297">
    <property type="entry name" value="ANK_REP_REGION"/>
    <property type="match status" value="1"/>
</dbReference>
<dbReference type="Pfam" id="PF12796">
    <property type="entry name" value="Ank_2"/>
    <property type="match status" value="1"/>
</dbReference>
<accession>A0A060T561</accession>
<feature type="region of interest" description="Disordered" evidence="2">
    <location>
        <begin position="477"/>
        <end position="496"/>
    </location>
</feature>
<dbReference type="InterPro" id="IPR052072">
    <property type="entry name" value="Vascular_dev_regulator"/>
</dbReference>
<organism evidence="4">
    <name type="scientific">Blastobotrys adeninivorans</name>
    <name type="common">Yeast</name>
    <name type="synonym">Arxula adeninivorans</name>
    <dbReference type="NCBI Taxonomy" id="409370"/>
    <lineage>
        <taxon>Eukaryota</taxon>
        <taxon>Fungi</taxon>
        <taxon>Dikarya</taxon>
        <taxon>Ascomycota</taxon>
        <taxon>Saccharomycotina</taxon>
        <taxon>Dipodascomycetes</taxon>
        <taxon>Dipodascales</taxon>
        <taxon>Trichomonascaceae</taxon>
        <taxon>Blastobotrys</taxon>
    </lineage>
</organism>
<dbReference type="PANTHER" id="PTHR16027">
    <property type="entry name" value="DILUTE DOMAIN-CONTAINING PROTEIN YPR089W"/>
    <property type="match status" value="1"/>
</dbReference>
<protein>
    <submittedName>
        <fullName evidence="4">ARAD1C03256p</fullName>
    </submittedName>
</protein>
<feature type="region of interest" description="Disordered" evidence="2">
    <location>
        <begin position="676"/>
        <end position="760"/>
    </location>
</feature>
<evidence type="ECO:0000313" key="4">
    <source>
        <dbReference type="EMBL" id="CDP34037.1"/>
    </source>
</evidence>
<name>A0A060T561_BLAAD</name>
<feature type="compositionally biased region" description="Basic and acidic residues" evidence="2">
    <location>
        <begin position="843"/>
        <end position="852"/>
    </location>
</feature>
<feature type="region of interest" description="Disordered" evidence="2">
    <location>
        <begin position="1"/>
        <end position="84"/>
    </location>
</feature>
<feature type="region of interest" description="Disordered" evidence="2">
    <location>
        <begin position="821"/>
        <end position="864"/>
    </location>
</feature>
<sequence>MAREFPGNEASPPTSIGLGSKSDDSGPLPRPLGLALMSDDPWADSNTVSLSQSPGRALSHSPTSELRTPTSLTPQLSGADLGDVGDEEDVLADESLTPTSKSKALQRILFVAASNGDVDRVHSLLGGQGRDFVDVDAKDDSGSTALIYSSCFGHEHVVSELLRYGANPDEQDNNEWTALMWAINNNHGAIVARLMENNASLDVRTATGRSALDFVTPNSEIYNYMREHGFMTDSKGDPQDFYDDGKIAGVSEDEINNRIMMETAAYNFNFDMASLTIEPAQFESELAEEEEQAEEQEGAQPFVWERCLPDQMFVFNAADIPKILDESITNMIPARSRSQKPIPANMIFLSARYANTVGDSGMLQSLLDPVLFRIRDVVTKHKDDIAFLSFWMANTSLLLYYIRRDNNLFPATAKFQESLSELVTDIYLLITQDAERRIDKVLDEAILDHDTIPGMENIHYQREWRLFRHKEKHLTKKEEVDQTIRPPSPTRKAKPAPRTVTSILSSVLFMMDLFDVHPNITQQIISQILYWLGTTLFNRVMSNRKYLARSRAMQIRLNVSNIEDWARANSRRPVDPDEEFDNKPMKNKTISELCEMHFEPLVQILQWLQIFTGFGDDFTNVVAALQQLKALNPLQLLHVANKYRPEVGEKGLSKEYKKYLTHLAAHYKNRFTHSATVDLPKDKSKEDTDKGEKDNKESVKDAGQEQKDGGNGSGNGKEPEKVPEKEDQGKDRPADQKSADKPPSEKESSPVQPTIVKQDDDEDVPELLLDASMVLPFVIPTLREMIMTWGAGLGGTNKRRARKYEPSLPTEFLDKFETDEDYTSGHNDPGTSMFSSLAVPEPSAHKQWGDDKWGDEDVDLNSVW</sequence>
<feature type="compositionally biased region" description="Basic and acidic residues" evidence="2">
    <location>
        <begin position="717"/>
        <end position="748"/>
    </location>
</feature>
<dbReference type="SMART" id="SM01132">
    <property type="entry name" value="DIL"/>
    <property type="match status" value="1"/>
</dbReference>
<dbReference type="PROSITE" id="PS50088">
    <property type="entry name" value="ANK_REPEAT"/>
    <property type="match status" value="1"/>
</dbReference>
<feature type="repeat" description="ANK" evidence="1">
    <location>
        <begin position="141"/>
        <end position="173"/>
    </location>
</feature>
<feature type="compositionally biased region" description="Acidic residues" evidence="2">
    <location>
        <begin position="853"/>
        <end position="864"/>
    </location>
</feature>
<dbReference type="InterPro" id="IPR002710">
    <property type="entry name" value="Dilute_dom"/>
</dbReference>
<dbReference type="Gene3D" id="1.25.40.20">
    <property type="entry name" value="Ankyrin repeat-containing domain"/>
    <property type="match status" value="1"/>
</dbReference>
<reference evidence="4" key="2">
    <citation type="submission" date="2014-06" db="EMBL/GenBank/DDBJ databases">
        <title>The complete genome of Blastobotrys (Arxula) adeninivorans LS3 - a yeast of biotechnological interest.</title>
        <authorList>
            <person name="Kunze G."/>
            <person name="Gaillardin C."/>
            <person name="Czernicka M."/>
            <person name="Durrens P."/>
            <person name="Martin T."/>
            <person name="Boer E."/>
            <person name="Gabaldon T."/>
            <person name="Cruz J."/>
            <person name="Talla E."/>
            <person name="Marck C."/>
            <person name="Goffeau A."/>
            <person name="Barbe V."/>
            <person name="Baret P."/>
            <person name="Baronian K."/>
            <person name="Beier S."/>
            <person name="Bleykasten C."/>
            <person name="Bode R."/>
            <person name="Casaregola S."/>
            <person name="Despons L."/>
            <person name="Fairhead C."/>
            <person name="Giersberg M."/>
            <person name="Gierski P."/>
            <person name="Hahnel U."/>
            <person name="Hartmann A."/>
            <person name="Jankowska D."/>
            <person name="Jubin C."/>
            <person name="Jung P."/>
            <person name="Lafontaine I."/>
            <person name="Leh-Louis V."/>
            <person name="Lemaire M."/>
            <person name="Marcet-Houben M."/>
            <person name="Mascher M."/>
            <person name="Morel G."/>
            <person name="Richard G.-F."/>
            <person name="Riechen J."/>
            <person name="Sacerdot C."/>
            <person name="Sarkar A."/>
            <person name="Savel G."/>
            <person name="Schacherer J."/>
            <person name="Sherman D."/>
            <person name="Straub M.-L."/>
            <person name="Stein N."/>
            <person name="Thierry A."/>
            <person name="Trautwein-Schult A."/>
            <person name="Westhof E."/>
            <person name="Worch S."/>
            <person name="Dujon B."/>
            <person name="Souciet J.-L."/>
            <person name="Wincker P."/>
            <person name="Scholz U."/>
            <person name="Neuveglise N."/>
        </authorList>
    </citation>
    <scope>NUCLEOTIDE SEQUENCE</scope>
    <source>
        <strain evidence="4">LS3</strain>
    </source>
</reference>
<evidence type="ECO:0000256" key="2">
    <source>
        <dbReference type="SAM" id="MobiDB-lite"/>
    </source>
</evidence>
<dbReference type="CDD" id="cd15473">
    <property type="entry name" value="Myo5p-like_CBD_DIL_ANK"/>
    <property type="match status" value="1"/>
</dbReference>
<feature type="compositionally biased region" description="Polar residues" evidence="2">
    <location>
        <begin position="824"/>
        <end position="835"/>
    </location>
</feature>
<dbReference type="EMBL" id="HG937693">
    <property type="protein sequence ID" value="CDP34037.1"/>
    <property type="molecule type" value="Genomic_DNA"/>
</dbReference>
<keyword evidence="1" id="KW-0040">ANK repeat</keyword>
<gene>
    <name evidence="4" type="ORF">GNLVRS02_ARAD1C03256g</name>
</gene>
<dbReference type="InterPro" id="IPR037986">
    <property type="entry name" value="Myo5p-like_CBD_DIL"/>
</dbReference>
<evidence type="ECO:0000259" key="3">
    <source>
        <dbReference type="PROSITE" id="PS51126"/>
    </source>
</evidence>
<feature type="compositionally biased region" description="Polar residues" evidence="2">
    <location>
        <begin position="44"/>
        <end position="76"/>
    </location>
</feature>
<dbReference type="SUPFAM" id="SSF48403">
    <property type="entry name" value="Ankyrin repeat"/>
    <property type="match status" value="1"/>
</dbReference>
<dbReference type="GO" id="GO:0051020">
    <property type="term" value="F:GTPase binding"/>
    <property type="evidence" value="ECO:0007669"/>
    <property type="project" value="TreeGrafter"/>
</dbReference>
<dbReference type="SMART" id="SM00248">
    <property type="entry name" value="ANK"/>
    <property type="match status" value="2"/>
</dbReference>
<feature type="domain" description="Dilute" evidence="3">
    <location>
        <begin position="368"/>
        <end position="666"/>
    </location>
</feature>
<dbReference type="PhylomeDB" id="A0A060T561"/>
<dbReference type="AlphaFoldDB" id="A0A060T561"/>
<dbReference type="InterPro" id="IPR002110">
    <property type="entry name" value="Ankyrin_rpt"/>
</dbReference>
<reference evidence="4" key="1">
    <citation type="submission" date="2014-02" db="EMBL/GenBank/DDBJ databases">
        <authorList>
            <person name="Genoscope - CEA"/>
        </authorList>
    </citation>
    <scope>NUCLEOTIDE SEQUENCE</scope>
    <source>
        <strain evidence="4">LS3</strain>
    </source>
</reference>
<evidence type="ECO:0000256" key="1">
    <source>
        <dbReference type="PROSITE-ProRule" id="PRU00023"/>
    </source>
</evidence>
<dbReference type="PANTHER" id="PTHR16027:SF6">
    <property type="entry name" value="DILUTE DOMAIN-CONTAINING PROTEIN"/>
    <property type="match status" value="1"/>
</dbReference>
<dbReference type="InterPro" id="IPR036770">
    <property type="entry name" value="Ankyrin_rpt-contain_sf"/>
</dbReference>
<dbReference type="PROSITE" id="PS51126">
    <property type="entry name" value="DILUTE"/>
    <property type="match status" value="1"/>
</dbReference>
<feature type="compositionally biased region" description="Basic and acidic residues" evidence="2">
    <location>
        <begin position="679"/>
        <end position="708"/>
    </location>
</feature>
<proteinExistence type="predicted"/>
<dbReference type="Pfam" id="PF01843">
    <property type="entry name" value="DIL"/>
    <property type="match status" value="1"/>
</dbReference>